<dbReference type="AlphaFoldDB" id="A0AAD5WWQ6"/>
<comment type="caution">
    <text evidence="3">The sequence shown here is derived from an EMBL/GenBank/DDBJ whole genome shotgun (WGS) entry which is preliminary data.</text>
</comment>
<name>A0AAD5WWQ6_9PEZI</name>
<keyword evidence="2" id="KW-0472">Membrane</keyword>
<dbReference type="Proteomes" id="UP001201980">
    <property type="component" value="Unassembled WGS sequence"/>
</dbReference>
<protein>
    <submittedName>
        <fullName evidence="3">Uncharacterized protein</fullName>
    </submittedName>
</protein>
<evidence type="ECO:0000256" key="2">
    <source>
        <dbReference type="SAM" id="Phobius"/>
    </source>
</evidence>
<sequence>MKSAPNLAHDQPPDPSNHAGKAYGPLPVIQHDQKPDPRQADQSGPNIEHYDEPDSSKEANQPPSNSQDDQELPPPATASGRLKAGAFQLGRQLLDVACLLLVFIGLGVLLWLRVLIIVAVFTAIYHFLIERLPLLLAWIWGHILFAMPFCIGMRYVCRNAMPPLGHDPWHRSEAVNNEGSNRPQAKSRAYIRDGVLARRVPSNSRPGKNRPNMSRHSSREGSKNRGKRPRGLLAGGILWWRRGGSDPEGEGYVRRFILWITTSADGDEILKSRDPNISFAASEASRQSCQNQIPFPVRLLPGWARFPRPRYVVLLELLLAAAIVIAIHREGLDFPSLPSLDLGWDDKMNDLRLKVSMKN</sequence>
<organism evidence="3 4">
    <name type="scientific">Zalerion maritima</name>
    <dbReference type="NCBI Taxonomy" id="339359"/>
    <lineage>
        <taxon>Eukaryota</taxon>
        <taxon>Fungi</taxon>
        <taxon>Dikarya</taxon>
        <taxon>Ascomycota</taxon>
        <taxon>Pezizomycotina</taxon>
        <taxon>Sordariomycetes</taxon>
        <taxon>Lulworthiomycetidae</taxon>
        <taxon>Lulworthiales</taxon>
        <taxon>Lulworthiaceae</taxon>
        <taxon>Zalerion</taxon>
    </lineage>
</organism>
<feature type="transmembrane region" description="Helical" evidence="2">
    <location>
        <begin position="311"/>
        <end position="328"/>
    </location>
</feature>
<accession>A0AAD5WWQ6</accession>
<feature type="compositionally biased region" description="Polar residues" evidence="1">
    <location>
        <begin position="58"/>
        <end position="67"/>
    </location>
</feature>
<keyword evidence="4" id="KW-1185">Reference proteome</keyword>
<keyword evidence="2" id="KW-0812">Transmembrane</keyword>
<evidence type="ECO:0000313" key="3">
    <source>
        <dbReference type="EMBL" id="KAJ2904947.1"/>
    </source>
</evidence>
<feature type="region of interest" description="Disordered" evidence="1">
    <location>
        <begin position="199"/>
        <end position="229"/>
    </location>
</feature>
<feature type="transmembrane region" description="Helical" evidence="2">
    <location>
        <begin position="135"/>
        <end position="156"/>
    </location>
</feature>
<reference evidence="3" key="1">
    <citation type="submission" date="2022-07" db="EMBL/GenBank/DDBJ databases">
        <title>Draft genome sequence of Zalerion maritima ATCC 34329, a (micro)plastics degrading marine fungus.</title>
        <authorList>
            <person name="Paco A."/>
            <person name="Goncalves M.F.M."/>
            <person name="Rocha-Santos T.A.P."/>
            <person name="Alves A."/>
        </authorList>
    </citation>
    <scope>NUCLEOTIDE SEQUENCE</scope>
    <source>
        <strain evidence="3">ATCC 34329</strain>
    </source>
</reference>
<feature type="compositionally biased region" description="Polar residues" evidence="1">
    <location>
        <begin position="201"/>
        <end position="215"/>
    </location>
</feature>
<proteinExistence type="predicted"/>
<keyword evidence="2" id="KW-1133">Transmembrane helix</keyword>
<feature type="region of interest" description="Disordered" evidence="1">
    <location>
        <begin position="1"/>
        <end position="78"/>
    </location>
</feature>
<evidence type="ECO:0000256" key="1">
    <source>
        <dbReference type="SAM" id="MobiDB-lite"/>
    </source>
</evidence>
<evidence type="ECO:0000313" key="4">
    <source>
        <dbReference type="Proteomes" id="UP001201980"/>
    </source>
</evidence>
<dbReference type="EMBL" id="JAKWBI020000041">
    <property type="protein sequence ID" value="KAJ2904947.1"/>
    <property type="molecule type" value="Genomic_DNA"/>
</dbReference>
<feature type="compositionally biased region" description="Basic and acidic residues" evidence="1">
    <location>
        <begin position="48"/>
        <end position="57"/>
    </location>
</feature>
<gene>
    <name evidence="3" type="ORF">MKZ38_006812</name>
</gene>
<feature type="transmembrane region" description="Helical" evidence="2">
    <location>
        <begin position="96"/>
        <end position="129"/>
    </location>
</feature>